<dbReference type="OrthoDB" id="1664645at2759"/>
<dbReference type="EMBL" id="AWUE01021816">
    <property type="protein sequence ID" value="OMO60799.1"/>
    <property type="molecule type" value="Genomic_DNA"/>
</dbReference>
<name>A0A1R3GRX7_9ROSI</name>
<dbReference type="AlphaFoldDB" id="A0A1R3GRX7"/>
<keyword evidence="2" id="KW-1185">Reference proteome</keyword>
<evidence type="ECO:0000313" key="1">
    <source>
        <dbReference type="EMBL" id="OMO60799.1"/>
    </source>
</evidence>
<protein>
    <submittedName>
        <fullName evidence="1">Subtilisin-like protease-like protein</fullName>
    </submittedName>
</protein>
<dbReference type="CDD" id="cd02120">
    <property type="entry name" value="PA_subtilisin_like"/>
    <property type="match status" value="1"/>
</dbReference>
<dbReference type="GO" id="GO:0006508">
    <property type="term" value="P:proteolysis"/>
    <property type="evidence" value="ECO:0007669"/>
    <property type="project" value="UniProtKB-KW"/>
</dbReference>
<reference evidence="2" key="1">
    <citation type="submission" date="2013-09" db="EMBL/GenBank/DDBJ databases">
        <title>Corchorus olitorius genome sequencing.</title>
        <authorList>
            <person name="Alam M."/>
            <person name="Haque M.S."/>
            <person name="Islam M.S."/>
            <person name="Emdad E.M."/>
            <person name="Islam M.M."/>
            <person name="Ahmed B."/>
            <person name="Halim A."/>
            <person name="Hossen Q.M.M."/>
            <person name="Hossain M.Z."/>
            <person name="Ahmed R."/>
            <person name="Khan M.M."/>
            <person name="Islam R."/>
            <person name="Rashid M.M."/>
            <person name="Khan S.A."/>
            <person name="Rahman M.S."/>
            <person name="Alam M."/>
            <person name="Yahiya A.S."/>
            <person name="Khan M.S."/>
            <person name="Azam M.S."/>
            <person name="Haque T."/>
            <person name="Lashkar M.Z.H."/>
            <person name="Akhand A.I."/>
            <person name="Morshed G."/>
            <person name="Roy S."/>
            <person name="Uddin K.S."/>
            <person name="Rabeya T."/>
            <person name="Hossain A.S."/>
            <person name="Chowdhury A."/>
            <person name="Snigdha A.R."/>
            <person name="Mortoza M.S."/>
            <person name="Matin S.A."/>
            <person name="Hoque S.M.E."/>
            <person name="Islam M.K."/>
            <person name="Roy D.K."/>
            <person name="Haider R."/>
            <person name="Moosa M.M."/>
            <person name="Elias S.M."/>
            <person name="Hasan A.M."/>
            <person name="Jahan S."/>
            <person name="Shafiuddin M."/>
            <person name="Mahmood N."/>
            <person name="Shommy N.S."/>
        </authorList>
    </citation>
    <scope>NUCLEOTIDE SEQUENCE [LARGE SCALE GENOMIC DNA]</scope>
    <source>
        <strain evidence="2">cv. O-4</strain>
    </source>
</reference>
<keyword evidence="1" id="KW-0645">Protease</keyword>
<dbReference type="InterPro" id="IPR036852">
    <property type="entry name" value="Peptidase_S8/S53_dom_sf"/>
</dbReference>
<gene>
    <name evidence="1" type="ORF">COLO4_33732</name>
</gene>
<evidence type="ECO:0000313" key="2">
    <source>
        <dbReference type="Proteomes" id="UP000187203"/>
    </source>
</evidence>
<dbReference type="STRING" id="93759.A0A1R3GRX7"/>
<dbReference type="Proteomes" id="UP000187203">
    <property type="component" value="Unassembled WGS sequence"/>
</dbReference>
<sequence>MEVAVDSHLLPATAVTYKDGIKIVEYMNSTQNPMAIINPGRTVMHYKPAPFMTTFSARGPNVVDLNSKIRGYLS</sequence>
<dbReference type="Gene3D" id="3.40.50.200">
    <property type="entry name" value="Peptidase S8/S53 domain"/>
    <property type="match status" value="1"/>
</dbReference>
<dbReference type="Gene3D" id="3.50.30.30">
    <property type="match status" value="1"/>
</dbReference>
<organism evidence="1 2">
    <name type="scientific">Corchorus olitorius</name>
    <dbReference type="NCBI Taxonomy" id="93759"/>
    <lineage>
        <taxon>Eukaryota</taxon>
        <taxon>Viridiplantae</taxon>
        <taxon>Streptophyta</taxon>
        <taxon>Embryophyta</taxon>
        <taxon>Tracheophyta</taxon>
        <taxon>Spermatophyta</taxon>
        <taxon>Magnoliopsida</taxon>
        <taxon>eudicotyledons</taxon>
        <taxon>Gunneridae</taxon>
        <taxon>Pentapetalae</taxon>
        <taxon>rosids</taxon>
        <taxon>malvids</taxon>
        <taxon>Malvales</taxon>
        <taxon>Malvaceae</taxon>
        <taxon>Grewioideae</taxon>
        <taxon>Apeibeae</taxon>
        <taxon>Corchorus</taxon>
    </lineage>
</organism>
<dbReference type="GO" id="GO:0004252">
    <property type="term" value="F:serine-type endopeptidase activity"/>
    <property type="evidence" value="ECO:0007669"/>
    <property type="project" value="InterPro"/>
</dbReference>
<proteinExistence type="predicted"/>
<accession>A0A1R3GRX7</accession>
<comment type="caution">
    <text evidence="1">The sequence shown here is derived from an EMBL/GenBank/DDBJ whole genome shotgun (WGS) entry which is preliminary data.</text>
</comment>
<keyword evidence="1" id="KW-0378">Hydrolase</keyword>